<dbReference type="AlphaFoldDB" id="A0A2I0QUF2"/>
<evidence type="ECO:0000313" key="10">
    <source>
        <dbReference type="Proteomes" id="UP000243524"/>
    </source>
</evidence>
<dbReference type="InterPro" id="IPR038087">
    <property type="entry name" value="RNAP_delta_N_dom_sf"/>
</dbReference>
<sequence>MSLDNYTKEELKEISMVEIAHEILLEEKQTYNYNDLYNMIAEAKDFSKAEKEQFITQLYTDLNIDGRFISIGSNMWGLKRWYPYDQTEEDIVSFTDEEEKPKKKKAKKKTKKKKEAPAEDTLLEDELEPDADLALDDDDDEAKELFDDIDQDDLDDEDDDEDDK</sequence>
<feature type="compositionally biased region" description="Basic residues" evidence="7">
    <location>
        <begin position="102"/>
        <end position="114"/>
    </location>
</feature>
<dbReference type="GO" id="GO:0006351">
    <property type="term" value="P:DNA-templated transcription"/>
    <property type="evidence" value="ECO:0007669"/>
    <property type="project" value="InterPro"/>
</dbReference>
<dbReference type="GO" id="GO:0006355">
    <property type="term" value="P:regulation of DNA-templated transcription"/>
    <property type="evidence" value="ECO:0007669"/>
    <property type="project" value="UniProtKB-UniRule"/>
</dbReference>
<dbReference type="OrthoDB" id="401223at2"/>
<protein>
    <recommendedName>
        <fullName evidence="6">Probable DNA-directed RNA polymerase subunit delta</fullName>
    </recommendedName>
    <alternativeName>
        <fullName evidence="6">RNAP delta factor</fullName>
    </alternativeName>
</protein>
<dbReference type="PROSITE" id="PS51913">
    <property type="entry name" value="HTH_HARE"/>
    <property type="match status" value="1"/>
</dbReference>
<dbReference type="InterPro" id="IPR007759">
    <property type="entry name" value="Asxl_HARE-HTH"/>
</dbReference>
<keyword evidence="5 6" id="KW-0804">Transcription</keyword>
<dbReference type="RefSeq" id="WP_101331328.1">
    <property type="nucleotide sequence ID" value="NZ_PJNH01000002.1"/>
</dbReference>
<keyword evidence="3 6" id="KW-0808">Transferase</keyword>
<dbReference type="NCBIfam" id="TIGR04567">
    <property type="entry name" value="RNAP_delt_lowGC"/>
    <property type="match status" value="1"/>
</dbReference>
<evidence type="ECO:0000256" key="3">
    <source>
        <dbReference type="ARBA" id="ARBA00022679"/>
    </source>
</evidence>
<reference evidence="9 10" key="1">
    <citation type="submission" date="2017-06" db="EMBL/GenBank/DDBJ databases">
        <title>the draft geome sequence of Illustriluteabacillus marina B3227.</title>
        <authorList>
            <person name="He R.-H."/>
            <person name="Du Z.-J."/>
        </authorList>
    </citation>
    <scope>NUCLEOTIDE SEQUENCE [LARGE SCALE GENOMIC DNA]</scope>
    <source>
        <strain evidence="9 10">B3227</strain>
    </source>
</reference>
<evidence type="ECO:0000256" key="5">
    <source>
        <dbReference type="ARBA" id="ARBA00023163"/>
    </source>
</evidence>
<keyword evidence="10" id="KW-1185">Reference proteome</keyword>
<feature type="domain" description="HTH HARE-type" evidence="8">
    <location>
        <begin position="14"/>
        <end position="81"/>
    </location>
</feature>
<dbReference type="HAMAP" id="MF_00357">
    <property type="entry name" value="RNApol_bact_RpoE"/>
    <property type="match status" value="1"/>
</dbReference>
<dbReference type="Proteomes" id="UP000243524">
    <property type="component" value="Unassembled WGS sequence"/>
</dbReference>
<evidence type="ECO:0000256" key="4">
    <source>
        <dbReference type="ARBA" id="ARBA00022695"/>
    </source>
</evidence>
<comment type="similarity">
    <text evidence="1 6">Belongs to the RpoE family.</text>
</comment>
<evidence type="ECO:0000256" key="1">
    <source>
        <dbReference type="ARBA" id="ARBA00009828"/>
    </source>
</evidence>
<evidence type="ECO:0000256" key="2">
    <source>
        <dbReference type="ARBA" id="ARBA00022478"/>
    </source>
</evidence>
<dbReference type="Gene3D" id="1.10.10.1250">
    <property type="entry name" value="RNA polymerase, subunit delta, N-terminal domain"/>
    <property type="match status" value="1"/>
</dbReference>
<evidence type="ECO:0000313" key="9">
    <source>
        <dbReference type="EMBL" id="PKR77720.1"/>
    </source>
</evidence>
<feature type="compositionally biased region" description="Acidic residues" evidence="7">
    <location>
        <begin position="121"/>
        <end position="164"/>
    </location>
</feature>
<evidence type="ECO:0000256" key="6">
    <source>
        <dbReference type="HAMAP-Rule" id="MF_00357"/>
    </source>
</evidence>
<dbReference type="GO" id="GO:0000428">
    <property type="term" value="C:DNA-directed RNA polymerase complex"/>
    <property type="evidence" value="ECO:0007669"/>
    <property type="project" value="UniProtKB-KW"/>
</dbReference>
<organism evidence="9 10">
    <name type="scientific">Halalkalibacillus sediminis</name>
    <dbReference type="NCBI Taxonomy" id="2018042"/>
    <lineage>
        <taxon>Bacteria</taxon>
        <taxon>Bacillati</taxon>
        <taxon>Bacillota</taxon>
        <taxon>Bacilli</taxon>
        <taxon>Bacillales</taxon>
        <taxon>Bacillaceae</taxon>
        <taxon>Halalkalibacillus</taxon>
    </lineage>
</organism>
<evidence type="ECO:0000259" key="8">
    <source>
        <dbReference type="PROSITE" id="PS51913"/>
    </source>
</evidence>
<proteinExistence type="inferred from homology"/>
<keyword evidence="4 6" id="KW-0548">Nucleotidyltransferase</keyword>
<comment type="function">
    <text evidence="6">Participates in both the initiation and recycling phases of transcription. In the presence of the delta subunit, RNAP displays an increased specificity of transcription, a decreased affinity for nucleic acids, and an increased efficiency of RNA synthesis because of enhanced recycling.</text>
</comment>
<comment type="caution">
    <text evidence="9">The sequence shown here is derived from an EMBL/GenBank/DDBJ whole genome shotgun (WGS) entry which is preliminary data.</text>
</comment>
<comment type="subunit">
    <text evidence="6">RNAP is composed of a core of 2 alpha, a beta and a beta' subunits. The core is associated with a delta subunit and one of several sigma factors.</text>
</comment>
<accession>A0A2I0QUF2</accession>
<evidence type="ECO:0000256" key="7">
    <source>
        <dbReference type="SAM" id="MobiDB-lite"/>
    </source>
</evidence>
<dbReference type="GO" id="GO:0003899">
    <property type="term" value="F:DNA-directed RNA polymerase activity"/>
    <property type="evidence" value="ECO:0007669"/>
    <property type="project" value="UniProtKB-UniRule"/>
</dbReference>
<dbReference type="Pfam" id="PF05066">
    <property type="entry name" value="HARE-HTH"/>
    <property type="match status" value="1"/>
</dbReference>
<dbReference type="EMBL" id="PJNH01000002">
    <property type="protein sequence ID" value="PKR77720.1"/>
    <property type="molecule type" value="Genomic_DNA"/>
</dbReference>
<feature type="region of interest" description="Disordered" evidence="7">
    <location>
        <begin position="95"/>
        <end position="164"/>
    </location>
</feature>
<name>A0A2I0QUF2_9BACI</name>
<keyword evidence="2 6" id="KW-0240">DNA-directed RNA polymerase</keyword>
<gene>
    <name evidence="6 9" type="primary">rpoE</name>
    <name evidence="9" type="ORF">CEY16_07245</name>
</gene>
<dbReference type="InterPro" id="IPR029757">
    <property type="entry name" value="RpoE"/>
</dbReference>